<proteinExistence type="inferred from homology"/>
<accession>A0A1G7XFA1</accession>
<dbReference type="SUPFAM" id="SSF55469">
    <property type="entry name" value="FMN-dependent nitroreductase-like"/>
    <property type="match status" value="1"/>
</dbReference>
<comment type="similarity">
    <text evidence="2">Belongs to the nitroreductase family.</text>
</comment>
<keyword evidence="6" id="KW-0560">Oxidoreductase</keyword>
<dbReference type="InterPro" id="IPR033878">
    <property type="entry name" value="NfsB-like"/>
</dbReference>
<dbReference type="Proteomes" id="UP000199296">
    <property type="component" value="Unassembled WGS sequence"/>
</dbReference>
<dbReference type="GO" id="GO:0016491">
    <property type="term" value="F:oxidoreductase activity"/>
    <property type="evidence" value="ECO:0007669"/>
    <property type="project" value="UniProtKB-KW"/>
</dbReference>
<dbReference type="InterPro" id="IPR000415">
    <property type="entry name" value="Nitroreductase-like"/>
</dbReference>
<protein>
    <submittedName>
        <fullName evidence="8">Nitroreductase</fullName>
    </submittedName>
</protein>
<keyword evidence="3" id="KW-0285">Flavoprotein</keyword>
<keyword evidence="5" id="KW-0521">NADP</keyword>
<evidence type="ECO:0000313" key="8">
    <source>
        <dbReference type="EMBL" id="SDG82797.1"/>
    </source>
</evidence>
<name>A0A1G7XFA1_9FLAO</name>
<evidence type="ECO:0000256" key="4">
    <source>
        <dbReference type="ARBA" id="ARBA00022643"/>
    </source>
</evidence>
<keyword evidence="4" id="KW-0288">FMN</keyword>
<comment type="cofactor">
    <cofactor evidence="1">
        <name>FMN</name>
        <dbReference type="ChEBI" id="CHEBI:58210"/>
    </cofactor>
</comment>
<gene>
    <name evidence="8" type="ORF">SAMN04488027_10869</name>
</gene>
<dbReference type="RefSeq" id="WP_093368145.1">
    <property type="nucleotide sequence ID" value="NZ_FNCW01000008.1"/>
</dbReference>
<dbReference type="Gene3D" id="3.40.109.10">
    <property type="entry name" value="NADH Oxidase"/>
    <property type="match status" value="1"/>
</dbReference>
<dbReference type="Pfam" id="PF00881">
    <property type="entry name" value="Nitroreductase"/>
    <property type="match status" value="1"/>
</dbReference>
<dbReference type="AlphaFoldDB" id="A0A1G7XFA1"/>
<dbReference type="STRING" id="470826.SAMN04488027_10869"/>
<dbReference type="PANTHER" id="PTHR43673">
    <property type="entry name" value="NAD(P)H NITROREDUCTASE YDGI-RELATED"/>
    <property type="match status" value="1"/>
</dbReference>
<sequence>MSNYIKKLHWRYATKKFNPEKEVSEEDLETLLEAIRLSASSYGLQPYEVIVIKDPEVRAKLKPAAFSQPQITDASYLLVFAYNTNVDQDYVDKFIKSNSEIRNKPEEEFEGLKDMIENSVLTFSEDKKEAWAARQAYIALGNLLSAAAHLEIDACPMEGFKPDEFDELLDLRSKNLKSVALTTLGYRSEDDELQDEKKVRKSKEELFTRI</sequence>
<keyword evidence="9" id="KW-1185">Reference proteome</keyword>
<dbReference type="OrthoDB" id="9809288at2"/>
<dbReference type="InterPro" id="IPR029479">
    <property type="entry name" value="Nitroreductase"/>
</dbReference>
<dbReference type="PANTHER" id="PTHR43673:SF2">
    <property type="entry name" value="NITROREDUCTASE"/>
    <property type="match status" value="1"/>
</dbReference>
<evidence type="ECO:0000256" key="2">
    <source>
        <dbReference type="ARBA" id="ARBA00007118"/>
    </source>
</evidence>
<organism evidence="8 9">
    <name type="scientific">Psychroflexus sediminis</name>
    <dbReference type="NCBI Taxonomy" id="470826"/>
    <lineage>
        <taxon>Bacteria</taxon>
        <taxon>Pseudomonadati</taxon>
        <taxon>Bacteroidota</taxon>
        <taxon>Flavobacteriia</taxon>
        <taxon>Flavobacteriales</taxon>
        <taxon>Flavobacteriaceae</taxon>
        <taxon>Psychroflexus</taxon>
    </lineage>
</organism>
<evidence type="ECO:0000256" key="6">
    <source>
        <dbReference type="ARBA" id="ARBA00023002"/>
    </source>
</evidence>
<dbReference type="EMBL" id="FNCW01000008">
    <property type="protein sequence ID" value="SDG82797.1"/>
    <property type="molecule type" value="Genomic_DNA"/>
</dbReference>
<evidence type="ECO:0000313" key="9">
    <source>
        <dbReference type="Proteomes" id="UP000199296"/>
    </source>
</evidence>
<dbReference type="CDD" id="cd02149">
    <property type="entry name" value="NfsB-like"/>
    <property type="match status" value="1"/>
</dbReference>
<feature type="domain" description="Nitroreductase" evidence="7">
    <location>
        <begin position="10"/>
        <end position="186"/>
    </location>
</feature>
<evidence type="ECO:0000256" key="5">
    <source>
        <dbReference type="ARBA" id="ARBA00022857"/>
    </source>
</evidence>
<evidence type="ECO:0000256" key="3">
    <source>
        <dbReference type="ARBA" id="ARBA00022630"/>
    </source>
</evidence>
<reference evidence="8 9" key="1">
    <citation type="submission" date="2016-10" db="EMBL/GenBank/DDBJ databases">
        <authorList>
            <person name="de Groot N.N."/>
        </authorList>
    </citation>
    <scope>NUCLEOTIDE SEQUENCE [LARGE SCALE GENOMIC DNA]</scope>
    <source>
        <strain evidence="8 9">DSM 19803</strain>
    </source>
</reference>
<evidence type="ECO:0000256" key="1">
    <source>
        <dbReference type="ARBA" id="ARBA00001917"/>
    </source>
</evidence>
<evidence type="ECO:0000259" key="7">
    <source>
        <dbReference type="Pfam" id="PF00881"/>
    </source>
</evidence>